<proteinExistence type="inferred from homology"/>
<keyword evidence="10" id="KW-1185">Reference proteome</keyword>
<dbReference type="Gene3D" id="3.40.50.2300">
    <property type="match status" value="1"/>
</dbReference>
<evidence type="ECO:0000259" key="7">
    <source>
        <dbReference type="PROSITE" id="PS50110"/>
    </source>
</evidence>
<keyword evidence="1 4" id="KW-0145">Chemotaxis</keyword>
<feature type="domain" description="CheB-type methylesterase" evidence="8">
    <location>
        <begin position="168"/>
        <end position="357"/>
    </location>
</feature>
<dbReference type="InterPro" id="IPR000673">
    <property type="entry name" value="Sig_transdc_resp-reg_Me-estase"/>
</dbReference>
<dbReference type="RefSeq" id="WP_281271350.1">
    <property type="nucleotide sequence ID" value="NZ_QKYU01000015.1"/>
</dbReference>
<dbReference type="PROSITE" id="PS50122">
    <property type="entry name" value="CHEB"/>
    <property type="match status" value="1"/>
</dbReference>
<dbReference type="PROSITE" id="PS50110">
    <property type="entry name" value="RESPONSE_REGULATORY"/>
    <property type="match status" value="1"/>
</dbReference>
<dbReference type="PIRSF" id="PIRSF000876">
    <property type="entry name" value="RR_chemtxs_CheB"/>
    <property type="match status" value="1"/>
</dbReference>
<dbReference type="Proteomes" id="UP000249688">
    <property type="component" value="Unassembled WGS sequence"/>
</dbReference>
<evidence type="ECO:0000256" key="2">
    <source>
        <dbReference type="ARBA" id="ARBA00022801"/>
    </source>
</evidence>
<feature type="domain" description="Response regulatory" evidence="7">
    <location>
        <begin position="17"/>
        <end position="135"/>
    </location>
</feature>
<reference evidence="9 10" key="1">
    <citation type="submission" date="2018-06" db="EMBL/GenBank/DDBJ databases">
        <title>Genomic Encyclopedia of Archaeal and Bacterial Type Strains, Phase II (KMG-II): from individual species to whole genera.</title>
        <authorList>
            <person name="Goeker M."/>
        </authorList>
    </citation>
    <scope>NUCLEOTIDE SEQUENCE [LARGE SCALE GENOMIC DNA]</scope>
    <source>
        <strain evidence="9 10">DSM 24525</strain>
    </source>
</reference>
<dbReference type="PANTHER" id="PTHR42872:SF3">
    <property type="entry name" value="PROTEIN-GLUTAMATE METHYLESTERASE_PROTEIN-GLUTAMINE GLUTAMINASE 1"/>
    <property type="match status" value="1"/>
</dbReference>
<gene>
    <name evidence="4" type="primary">cheB</name>
    <name evidence="9" type="ORF">C8P66_11583</name>
</gene>
<comment type="PTM">
    <text evidence="4">Phosphorylated by CheA. Phosphorylation of the N-terminal regulatory domain activates the methylesterase activity.</text>
</comment>
<dbReference type="GO" id="GO:0005737">
    <property type="term" value="C:cytoplasm"/>
    <property type="evidence" value="ECO:0007669"/>
    <property type="project" value="UniProtKB-SubCell"/>
</dbReference>
<comment type="similarity">
    <text evidence="4">Belongs to the CheB family.</text>
</comment>
<evidence type="ECO:0000313" key="9">
    <source>
        <dbReference type="EMBL" id="PZW43618.1"/>
    </source>
</evidence>
<sequence>MIALAPARIAVGAAAVRVLICDDSPTARGAMARVLEADGGITVVGRVGDGRAALEAVRSLQPDVVLLDLEMPVMDGMTALPLLLRARPQLVVIVASALTQRGASAAMAALRAGAADYVPKPGAAGGGIQDPAFRAELVEKVKGWAKVRARRRVLSAPALPPAAPLARSGARPRAIGIGSSTGGPQALASLIRRLVPAPSLPMLLVQHMPPGFTAMLADHLGQLGGPPAAEAKDGEPLLPGRIYVAPGDYHLLAERDPAGVLFARLTQDPPENFCRPAVDPMLRSLVRACEGRVLAVVLTGMGQDGLIGCQAVAKAGGTVLAQDEASSVVWGMPGAVARAGLPAMLAPPELLADRMLALCAGEQGRGLRA</sequence>
<evidence type="ECO:0000256" key="4">
    <source>
        <dbReference type="HAMAP-Rule" id="MF_00099"/>
    </source>
</evidence>
<dbReference type="EC" id="3.1.1.61" evidence="4"/>
<comment type="domain">
    <text evidence="4">Contains a C-terminal catalytic domain, and an N-terminal region which modulates catalytic activity.</text>
</comment>
<protein>
    <recommendedName>
        <fullName evidence="4">Protein-glutamate methylesterase/protein-glutamine glutaminase</fullName>
        <ecNumber evidence="4">3.1.1.61</ecNumber>
        <ecNumber evidence="4">3.5.1.44</ecNumber>
    </recommendedName>
</protein>
<name>A0A2W7IBZ6_9PROT</name>
<dbReference type="SMART" id="SM00448">
    <property type="entry name" value="REC"/>
    <property type="match status" value="1"/>
</dbReference>
<keyword evidence="4" id="KW-0963">Cytoplasm</keyword>
<dbReference type="NCBIfam" id="NF001965">
    <property type="entry name" value="PRK00742.1"/>
    <property type="match status" value="1"/>
</dbReference>
<dbReference type="Pfam" id="PF01339">
    <property type="entry name" value="CheB_methylest"/>
    <property type="match status" value="1"/>
</dbReference>
<dbReference type="SUPFAM" id="SSF52738">
    <property type="entry name" value="Methylesterase CheB, C-terminal domain"/>
    <property type="match status" value="1"/>
</dbReference>
<comment type="caution">
    <text evidence="9">The sequence shown here is derived from an EMBL/GenBank/DDBJ whole genome shotgun (WGS) entry which is preliminary data.</text>
</comment>
<evidence type="ECO:0000313" key="10">
    <source>
        <dbReference type="Proteomes" id="UP000249688"/>
    </source>
</evidence>
<dbReference type="GO" id="GO:0006935">
    <property type="term" value="P:chemotaxis"/>
    <property type="evidence" value="ECO:0007669"/>
    <property type="project" value="UniProtKB-UniRule"/>
</dbReference>
<dbReference type="InterPro" id="IPR035909">
    <property type="entry name" value="CheB_C"/>
</dbReference>
<feature type="active site" evidence="4 5">
    <location>
        <position position="304"/>
    </location>
</feature>
<dbReference type="HAMAP" id="MF_00099">
    <property type="entry name" value="CheB_chemtxs"/>
    <property type="match status" value="1"/>
</dbReference>
<comment type="function">
    <text evidence="4">Involved in chemotaxis. Part of a chemotaxis signal transduction system that modulates chemotaxis in response to various stimuli. Catalyzes the demethylation of specific methylglutamate residues introduced into the chemoreceptors (methyl-accepting chemotaxis proteins or MCP) by CheR. Also mediates the irreversible deamidation of specific glutamine residues to glutamic acid.</text>
</comment>
<comment type="catalytic activity">
    <reaction evidence="3 4">
        <text>[protein]-L-glutamate 5-O-methyl ester + H2O = L-glutamyl-[protein] + methanol + H(+)</text>
        <dbReference type="Rhea" id="RHEA:23236"/>
        <dbReference type="Rhea" id="RHEA-COMP:10208"/>
        <dbReference type="Rhea" id="RHEA-COMP:10311"/>
        <dbReference type="ChEBI" id="CHEBI:15377"/>
        <dbReference type="ChEBI" id="CHEBI:15378"/>
        <dbReference type="ChEBI" id="CHEBI:17790"/>
        <dbReference type="ChEBI" id="CHEBI:29973"/>
        <dbReference type="ChEBI" id="CHEBI:82795"/>
        <dbReference type="EC" id="3.1.1.61"/>
    </reaction>
</comment>
<evidence type="ECO:0000259" key="8">
    <source>
        <dbReference type="PROSITE" id="PS50122"/>
    </source>
</evidence>
<keyword evidence="2 4" id="KW-0378">Hydrolase</keyword>
<comment type="subcellular location">
    <subcellularLocation>
        <location evidence="4">Cytoplasm</location>
    </subcellularLocation>
</comment>
<dbReference type="InterPro" id="IPR008248">
    <property type="entry name" value="CheB-like"/>
</dbReference>
<feature type="modified residue" description="4-aspartylphosphate" evidence="4 6">
    <location>
        <position position="68"/>
    </location>
</feature>
<dbReference type="Pfam" id="PF00072">
    <property type="entry name" value="Response_reg"/>
    <property type="match status" value="1"/>
</dbReference>
<evidence type="ECO:0000256" key="3">
    <source>
        <dbReference type="ARBA" id="ARBA00048267"/>
    </source>
</evidence>
<feature type="active site" evidence="4 5">
    <location>
        <position position="207"/>
    </location>
</feature>
<dbReference type="GO" id="GO:0050568">
    <property type="term" value="F:protein-glutamine glutaminase activity"/>
    <property type="evidence" value="ECO:0007669"/>
    <property type="project" value="UniProtKB-UniRule"/>
</dbReference>
<evidence type="ECO:0000256" key="6">
    <source>
        <dbReference type="PROSITE-ProRule" id="PRU00169"/>
    </source>
</evidence>
<dbReference type="InterPro" id="IPR001789">
    <property type="entry name" value="Sig_transdc_resp-reg_receiver"/>
</dbReference>
<organism evidence="9 10">
    <name type="scientific">Humitalea rosea</name>
    <dbReference type="NCBI Taxonomy" id="990373"/>
    <lineage>
        <taxon>Bacteria</taxon>
        <taxon>Pseudomonadati</taxon>
        <taxon>Pseudomonadota</taxon>
        <taxon>Alphaproteobacteria</taxon>
        <taxon>Acetobacterales</taxon>
        <taxon>Roseomonadaceae</taxon>
        <taxon>Humitalea</taxon>
    </lineage>
</organism>
<dbReference type="GO" id="GO:0008984">
    <property type="term" value="F:protein-glutamate methylesterase activity"/>
    <property type="evidence" value="ECO:0007669"/>
    <property type="project" value="UniProtKB-UniRule"/>
</dbReference>
<evidence type="ECO:0000256" key="5">
    <source>
        <dbReference type="PROSITE-ProRule" id="PRU00050"/>
    </source>
</evidence>
<dbReference type="EMBL" id="QKYU01000015">
    <property type="protein sequence ID" value="PZW43618.1"/>
    <property type="molecule type" value="Genomic_DNA"/>
</dbReference>
<dbReference type="CDD" id="cd17541">
    <property type="entry name" value="REC_CheB-like"/>
    <property type="match status" value="1"/>
</dbReference>
<dbReference type="PANTHER" id="PTHR42872">
    <property type="entry name" value="PROTEIN-GLUTAMATE METHYLESTERASE/PROTEIN-GLUTAMINE GLUTAMINASE"/>
    <property type="match status" value="1"/>
</dbReference>
<comment type="catalytic activity">
    <reaction evidence="4">
        <text>L-glutaminyl-[protein] + H2O = L-glutamyl-[protein] + NH4(+)</text>
        <dbReference type="Rhea" id="RHEA:16441"/>
        <dbReference type="Rhea" id="RHEA-COMP:10207"/>
        <dbReference type="Rhea" id="RHEA-COMP:10208"/>
        <dbReference type="ChEBI" id="CHEBI:15377"/>
        <dbReference type="ChEBI" id="CHEBI:28938"/>
        <dbReference type="ChEBI" id="CHEBI:29973"/>
        <dbReference type="ChEBI" id="CHEBI:30011"/>
        <dbReference type="EC" id="3.5.1.44"/>
    </reaction>
</comment>
<dbReference type="InterPro" id="IPR011006">
    <property type="entry name" value="CheY-like_superfamily"/>
</dbReference>
<evidence type="ECO:0000256" key="1">
    <source>
        <dbReference type="ARBA" id="ARBA00022500"/>
    </source>
</evidence>
<dbReference type="EC" id="3.5.1.44" evidence="4"/>
<dbReference type="SUPFAM" id="SSF52172">
    <property type="entry name" value="CheY-like"/>
    <property type="match status" value="1"/>
</dbReference>
<dbReference type="Gene3D" id="3.40.50.180">
    <property type="entry name" value="Methylesterase CheB, C-terminal domain"/>
    <property type="match status" value="1"/>
</dbReference>
<keyword evidence="4 6" id="KW-0597">Phosphoprotein</keyword>
<dbReference type="AlphaFoldDB" id="A0A2W7IBZ6"/>
<dbReference type="GO" id="GO:0000156">
    <property type="term" value="F:phosphorelay response regulator activity"/>
    <property type="evidence" value="ECO:0007669"/>
    <property type="project" value="InterPro"/>
</dbReference>
<dbReference type="CDD" id="cd16432">
    <property type="entry name" value="CheB_Rec"/>
    <property type="match status" value="1"/>
</dbReference>
<feature type="active site" evidence="4 5">
    <location>
        <position position="180"/>
    </location>
</feature>
<accession>A0A2W7IBZ6</accession>